<name>A0AAD0VFY4_9ACTN</name>
<dbReference type="AlphaFoldDB" id="A0AAD0VFY4"/>
<dbReference type="RefSeq" id="WP_114932447.1">
    <property type="nucleotide sequence ID" value="NZ_CP030930.1"/>
</dbReference>
<proteinExistence type="predicted"/>
<evidence type="ECO:0000313" key="2">
    <source>
        <dbReference type="EMBL" id="AXI73416.1"/>
    </source>
</evidence>
<dbReference type="EMBL" id="CP030930">
    <property type="protein sequence ID" value="AXI73416.1"/>
    <property type="molecule type" value="Genomic_DNA"/>
</dbReference>
<keyword evidence="1" id="KW-1133">Transmembrane helix</keyword>
<protein>
    <submittedName>
        <fullName evidence="2">Uncharacterized protein</fullName>
    </submittedName>
</protein>
<accession>A0AAD0VFY4</accession>
<evidence type="ECO:0000313" key="3">
    <source>
        <dbReference type="Proteomes" id="UP000253779"/>
    </source>
</evidence>
<evidence type="ECO:0000256" key="1">
    <source>
        <dbReference type="SAM" id="Phobius"/>
    </source>
</evidence>
<keyword evidence="1" id="KW-0812">Transmembrane</keyword>
<reference evidence="2 3" key="1">
    <citation type="submission" date="2018-07" db="EMBL/GenBank/DDBJ databases">
        <title>Complete genome sequence of soil actinomycete Streptomyces cavourensis tj430.</title>
        <authorList>
            <person name="Wang P."/>
            <person name="Huang Y."/>
        </authorList>
    </citation>
    <scope>NUCLEOTIDE SEQUENCE [LARGE SCALE GENOMIC DNA]</scope>
    <source>
        <strain evidence="2 3">TJ430</strain>
    </source>
</reference>
<organism evidence="2 3">
    <name type="scientific">Streptomyces cavourensis</name>
    <dbReference type="NCBI Taxonomy" id="67258"/>
    <lineage>
        <taxon>Bacteria</taxon>
        <taxon>Bacillati</taxon>
        <taxon>Actinomycetota</taxon>
        <taxon>Actinomycetes</taxon>
        <taxon>Kitasatosporales</taxon>
        <taxon>Streptomycetaceae</taxon>
        <taxon>Streptomyces</taxon>
    </lineage>
</organism>
<sequence length="72" mass="7654">MHRLLRAALATAALAGVLLLLLLRPAREADNLLVALALAALGGGASMAWFRFLWGLYLAPDRKTDRKAGGRG</sequence>
<keyword evidence="1" id="KW-0472">Membrane</keyword>
<dbReference type="Proteomes" id="UP000253779">
    <property type="component" value="Chromosome"/>
</dbReference>
<gene>
    <name evidence="2" type="ORF">DTW94_20750</name>
</gene>
<feature type="transmembrane region" description="Helical" evidence="1">
    <location>
        <begin position="38"/>
        <end position="59"/>
    </location>
</feature>